<evidence type="ECO:0000256" key="2">
    <source>
        <dbReference type="SAM" id="Phobius"/>
    </source>
</evidence>
<accession>A0ABT1SG17</accession>
<organism evidence="3 4">
    <name type="scientific">Tissierella carlieri</name>
    <dbReference type="NCBI Taxonomy" id="689904"/>
    <lineage>
        <taxon>Bacteria</taxon>
        <taxon>Bacillati</taxon>
        <taxon>Bacillota</taxon>
        <taxon>Tissierellia</taxon>
        <taxon>Tissierellales</taxon>
        <taxon>Tissierellaceae</taxon>
        <taxon>Tissierella</taxon>
    </lineage>
</organism>
<sequence length="312" mass="35861">MKRKNILYFAVFFLILSGLTFFYERYRIPNIVDKTYDVKKEAVIYTVDTIPRNTFITEEIINKNLRTVEVPSEYVFHESILPDEIIGKKALVDIPSGAYLSREFFIDETMGYKDGEQDYSIPITTSNAVSGKVRPNDYVTVWVRYPNRSSGEVAGRYDSEVVEPYIKVEDLTDEGGNSILSEGTTIQYAVIKANRDLIQDLEIARKYELYLTKYGENEDFVPTKTFDRTEHIYTSKPFDNYTEKEDYLRYLDSLFPVPKNGDVDANEKSIENEEVKDTENTETKEVDGTDDSNAVGNETENVKKDVINSDGE</sequence>
<protein>
    <recommendedName>
        <fullName evidence="5">Flp pilus assembly protein CpaB</fullName>
    </recommendedName>
</protein>
<proteinExistence type="predicted"/>
<dbReference type="RefSeq" id="WP_256312447.1">
    <property type="nucleotide sequence ID" value="NZ_JANGAC010000016.1"/>
</dbReference>
<dbReference type="EMBL" id="JANGAC010000016">
    <property type="protein sequence ID" value="MCQ4924857.1"/>
    <property type="molecule type" value="Genomic_DNA"/>
</dbReference>
<evidence type="ECO:0000313" key="4">
    <source>
        <dbReference type="Proteomes" id="UP001524478"/>
    </source>
</evidence>
<evidence type="ECO:0000256" key="1">
    <source>
        <dbReference type="SAM" id="MobiDB-lite"/>
    </source>
</evidence>
<keyword evidence="2" id="KW-0812">Transmembrane</keyword>
<gene>
    <name evidence="3" type="ORF">NE686_17275</name>
</gene>
<dbReference type="Proteomes" id="UP001524478">
    <property type="component" value="Unassembled WGS sequence"/>
</dbReference>
<evidence type="ECO:0000313" key="3">
    <source>
        <dbReference type="EMBL" id="MCQ4924857.1"/>
    </source>
</evidence>
<keyword evidence="4" id="KW-1185">Reference proteome</keyword>
<name>A0ABT1SG17_9FIRM</name>
<evidence type="ECO:0008006" key="5">
    <source>
        <dbReference type="Google" id="ProtNLM"/>
    </source>
</evidence>
<feature type="compositionally biased region" description="Basic and acidic residues" evidence="1">
    <location>
        <begin position="300"/>
        <end position="312"/>
    </location>
</feature>
<keyword evidence="2" id="KW-0472">Membrane</keyword>
<comment type="caution">
    <text evidence="3">The sequence shown here is derived from an EMBL/GenBank/DDBJ whole genome shotgun (WGS) entry which is preliminary data.</text>
</comment>
<feature type="compositionally biased region" description="Basic and acidic residues" evidence="1">
    <location>
        <begin position="261"/>
        <end position="287"/>
    </location>
</feature>
<keyword evidence="2" id="KW-1133">Transmembrane helix</keyword>
<feature type="transmembrane region" description="Helical" evidence="2">
    <location>
        <begin position="6"/>
        <end position="23"/>
    </location>
</feature>
<feature type="region of interest" description="Disordered" evidence="1">
    <location>
        <begin position="261"/>
        <end position="312"/>
    </location>
</feature>
<reference evidence="3 4" key="1">
    <citation type="submission" date="2022-06" db="EMBL/GenBank/DDBJ databases">
        <title>Isolation of gut microbiota from human fecal samples.</title>
        <authorList>
            <person name="Pamer E.G."/>
            <person name="Barat B."/>
            <person name="Waligurski E."/>
            <person name="Medina S."/>
            <person name="Paddock L."/>
            <person name="Mostad J."/>
        </authorList>
    </citation>
    <scope>NUCLEOTIDE SEQUENCE [LARGE SCALE GENOMIC DNA]</scope>
    <source>
        <strain evidence="3 4">DFI.7.95</strain>
    </source>
</reference>